<feature type="region of interest" description="Disordered" evidence="4">
    <location>
        <begin position="195"/>
        <end position="269"/>
    </location>
</feature>
<dbReference type="Gene3D" id="1.10.510.10">
    <property type="entry name" value="Transferase(Phosphotransferase) domain 1"/>
    <property type="match status" value="1"/>
</dbReference>
<evidence type="ECO:0008006" key="9">
    <source>
        <dbReference type="Google" id="ProtNLM"/>
    </source>
</evidence>
<keyword evidence="8" id="KW-1185">Reference proteome</keyword>
<sequence length="402" mass="43345">MCSAHCIRPQPTFSSAQGQCVADSCSDCPLSSPHLLQVRSYMRQVLEGICYLHQHSVLHLDIKPENLLMADLSSEQIRICDFGNAQELTSEEPQYCKYGTPEFVGPEIVNQTPVSSVTDIWPVGVICLLHGSLTGISPFVGENDKTTLMNIRNYNVAFEERMFQGLTREAKGFVIKGPLPHPLPLQHELCAQGRVGTPMHQGTQGQVRRGPAGSAGGSPGARRRRWPHSPASPPAFCGRRDSPPAGHTHPVNRVGAAPGRDGGCVSSPQPNPPLCFPDFPPIFHIKLKDQVLLEGEALTLCCLPAGSPTPRILWMKDKRSLQPDSGLNVVSCKDGRQMLTIAKVSRKDAGLYECAAANILGTAISSCTLAVARKEAGGAGEPEEHSMGRSTGRLRRSRDAPG</sequence>
<evidence type="ECO:0000256" key="2">
    <source>
        <dbReference type="ARBA" id="ARBA00023157"/>
    </source>
</evidence>
<dbReference type="InterPro" id="IPR013098">
    <property type="entry name" value="Ig_I-set"/>
</dbReference>
<name>A0A8C5J3Q9_JUNHY</name>
<dbReference type="SUPFAM" id="SSF56112">
    <property type="entry name" value="Protein kinase-like (PK-like)"/>
    <property type="match status" value="1"/>
</dbReference>
<reference evidence="7" key="1">
    <citation type="submission" date="2025-08" db="UniProtKB">
        <authorList>
            <consortium name="Ensembl"/>
        </authorList>
    </citation>
    <scope>IDENTIFICATION</scope>
</reference>
<dbReference type="AlphaFoldDB" id="A0A8C5J3Q9"/>
<evidence type="ECO:0000256" key="1">
    <source>
        <dbReference type="ARBA" id="ARBA00006692"/>
    </source>
</evidence>
<proteinExistence type="inferred from homology"/>
<dbReference type="InterPro" id="IPR011009">
    <property type="entry name" value="Kinase-like_dom_sf"/>
</dbReference>
<dbReference type="InterPro" id="IPR003598">
    <property type="entry name" value="Ig_sub2"/>
</dbReference>
<evidence type="ECO:0000256" key="4">
    <source>
        <dbReference type="SAM" id="MobiDB-lite"/>
    </source>
</evidence>
<dbReference type="Pfam" id="PF07679">
    <property type="entry name" value="I-set"/>
    <property type="match status" value="1"/>
</dbReference>
<dbReference type="FunFam" id="2.60.40.10:FF:000539">
    <property type="entry name" value="striated muscle preferentially expressed protein kinase"/>
    <property type="match status" value="1"/>
</dbReference>
<evidence type="ECO:0000313" key="8">
    <source>
        <dbReference type="Proteomes" id="UP000694408"/>
    </source>
</evidence>
<protein>
    <recommendedName>
        <fullName evidence="9">SPEG kinase</fullName>
    </recommendedName>
</protein>
<keyword evidence="2" id="KW-1015">Disulfide bond</keyword>
<dbReference type="Ensembl" id="ENSJHYT00000016585.1">
    <property type="protein sequence ID" value="ENSJHYP00000013719.1"/>
    <property type="gene ID" value="ENSJHYG00000010622.1"/>
</dbReference>
<dbReference type="InterPro" id="IPR008271">
    <property type="entry name" value="Ser/Thr_kinase_AS"/>
</dbReference>
<reference evidence="7" key="2">
    <citation type="submission" date="2025-09" db="UniProtKB">
        <authorList>
            <consortium name="Ensembl"/>
        </authorList>
    </citation>
    <scope>IDENTIFICATION</scope>
</reference>
<dbReference type="OMA" id="CYLHQHM"/>
<dbReference type="PROSITE" id="PS00108">
    <property type="entry name" value="PROTEIN_KINASE_ST"/>
    <property type="match status" value="1"/>
</dbReference>
<feature type="domain" description="Ig-like" evidence="6">
    <location>
        <begin position="280"/>
        <end position="372"/>
    </location>
</feature>
<dbReference type="InterPro" id="IPR000719">
    <property type="entry name" value="Prot_kinase_dom"/>
</dbReference>
<dbReference type="InterPro" id="IPR003599">
    <property type="entry name" value="Ig_sub"/>
</dbReference>
<dbReference type="InterPro" id="IPR036179">
    <property type="entry name" value="Ig-like_dom_sf"/>
</dbReference>
<dbReference type="GO" id="GO:0005524">
    <property type="term" value="F:ATP binding"/>
    <property type="evidence" value="ECO:0007669"/>
    <property type="project" value="InterPro"/>
</dbReference>
<dbReference type="Pfam" id="PF00069">
    <property type="entry name" value="Pkinase"/>
    <property type="match status" value="1"/>
</dbReference>
<feature type="domain" description="Protein kinase" evidence="5">
    <location>
        <begin position="1"/>
        <end position="190"/>
    </location>
</feature>
<evidence type="ECO:0000313" key="7">
    <source>
        <dbReference type="Ensembl" id="ENSJHYP00000013719.1"/>
    </source>
</evidence>
<dbReference type="GO" id="GO:0042692">
    <property type="term" value="P:muscle cell differentiation"/>
    <property type="evidence" value="ECO:0007669"/>
    <property type="project" value="TreeGrafter"/>
</dbReference>
<dbReference type="InterPro" id="IPR013783">
    <property type="entry name" value="Ig-like_fold"/>
</dbReference>
<dbReference type="InterPro" id="IPR007110">
    <property type="entry name" value="Ig-like_dom"/>
</dbReference>
<evidence type="ECO:0000256" key="3">
    <source>
        <dbReference type="ARBA" id="ARBA00023319"/>
    </source>
</evidence>
<feature type="compositionally biased region" description="Basic and acidic residues" evidence="4">
    <location>
        <begin position="375"/>
        <end position="387"/>
    </location>
</feature>
<organism evidence="7 8">
    <name type="scientific">Junco hyemalis</name>
    <name type="common">Dark-eyed junco</name>
    <dbReference type="NCBI Taxonomy" id="40217"/>
    <lineage>
        <taxon>Eukaryota</taxon>
        <taxon>Metazoa</taxon>
        <taxon>Chordata</taxon>
        <taxon>Craniata</taxon>
        <taxon>Vertebrata</taxon>
        <taxon>Euteleostomi</taxon>
        <taxon>Archelosauria</taxon>
        <taxon>Archosauria</taxon>
        <taxon>Dinosauria</taxon>
        <taxon>Saurischia</taxon>
        <taxon>Theropoda</taxon>
        <taxon>Coelurosauria</taxon>
        <taxon>Aves</taxon>
        <taxon>Neognathae</taxon>
        <taxon>Neoaves</taxon>
        <taxon>Telluraves</taxon>
        <taxon>Australaves</taxon>
        <taxon>Passeriformes</taxon>
        <taxon>Passerellidae</taxon>
        <taxon>Junco</taxon>
    </lineage>
</organism>
<dbReference type="Gene3D" id="2.60.40.10">
    <property type="entry name" value="Immunoglobulins"/>
    <property type="match status" value="1"/>
</dbReference>
<feature type="region of interest" description="Disordered" evidence="4">
    <location>
        <begin position="375"/>
        <end position="402"/>
    </location>
</feature>
<dbReference type="Proteomes" id="UP000694408">
    <property type="component" value="Unplaced"/>
</dbReference>
<dbReference type="SMART" id="SM00220">
    <property type="entry name" value="S_TKc"/>
    <property type="match status" value="1"/>
</dbReference>
<evidence type="ECO:0000259" key="6">
    <source>
        <dbReference type="PROSITE" id="PS50835"/>
    </source>
</evidence>
<dbReference type="GO" id="GO:0004674">
    <property type="term" value="F:protein serine/threonine kinase activity"/>
    <property type="evidence" value="ECO:0007669"/>
    <property type="project" value="UniProtKB-KW"/>
</dbReference>
<dbReference type="PROSITE" id="PS50011">
    <property type="entry name" value="PROTEIN_KINASE_DOM"/>
    <property type="match status" value="1"/>
</dbReference>
<comment type="similarity">
    <text evidence="1">Belongs to the protein kinase superfamily. CAMK Ser/Thr protein kinase family.</text>
</comment>
<dbReference type="PANTHER" id="PTHR47633:SF3">
    <property type="entry name" value="STRIATED MUSCLE PREFERENTIALLY EXPRESSED PROTEIN KINASE"/>
    <property type="match status" value="1"/>
</dbReference>
<dbReference type="SMART" id="SM00409">
    <property type="entry name" value="IG"/>
    <property type="match status" value="1"/>
</dbReference>
<dbReference type="PROSITE" id="PS50835">
    <property type="entry name" value="IG_LIKE"/>
    <property type="match status" value="1"/>
</dbReference>
<dbReference type="SMART" id="SM00408">
    <property type="entry name" value="IGc2"/>
    <property type="match status" value="1"/>
</dbReference>
<keyword evidence="3" id="KW-0393">Immunoglobulin domain</keyword>
<dbReference type="SUPFAM" id="SSF48726">
    <property type="entry name" value="Immunoglobulin"/>
    <property type="match status" value="1"/>
</dbReference>
<evidence type="ECO:0000259" key="5">
    <source>
        <dbReference type="PROSITE" id="PS50011"/>
    </source>
</evidence>
<dbReference type="PANTHER" id="PTHR47633">
    <property type="entry name" value="IMMUNOGLOBULIN"/>
    <property type="match status" value="1"/>
</dbReference>
<accession>A0A8C5J3Q9</accession>